<dbReference type="InterPro" id="IPR050229">
    <property type="entry name" value="GlpE_sulfurtransferase"/>
</dbReference>
<dbReference type="PROSITE" id="PS50206">
    <property type="entry name" value="RHODANESE_3"/>
    <property type="match status" value="1"/>
</dbReference>
<dbReference type="InterPro" id="IPR001763">
    <property type="entry name" value="Rhodanese-like_dom"/>
</dbReference>
<sequence>MAPDIDAASVPDDARILDVREPAEWAAGHVAGSQHLPIGEIVTRVDEIDDAAGTIVVVCRSGYRSAQVTAWLQGQGYDAVNLAGGLDAWAQAGRPLVTDSGEPGRVA</sequence>
<dbReference type="EMBL" id="JAANNP010000129">
    <property type="protein sequence ID" value="NHC16308.1"/>
    <property type="molecule type" value="Genomic_DNA"/>
</dbReference>
<reference evidence="2 3" key="1">
    <citation type="submission" date="2020-03" db="EMBL/GenBank/DDBJ databases">
        <title>Two novel Motilibacter sp.</title>
        <authorList>
            <person name="Liu S."/>
        </authorList>
    </citation>
    <scope>NUCLEOTIDE SEQUENCE [LARGE SCALE GENOMIC DNA]</scope>
    <source>
        <strain evidence="2 3">E257</strain>
    </source>
</reference>
<dbReference type="PANTHER" id="PTHR43031">
    <property type="entry name" value="FAD-DEPENDENT OXIDOREDUCTASE"/>
    <property type="match status" value="1"/>
</dbReference>
<evidence type="ECO:0000259" key="1">
    <source>
        <dbReference type="PROSITE" id="PS50206"/>
    </source>
</evidence>
<dbReference type="InterPro" id="IPR036873">
    <property type="entry name" value="Rhodanese-like_dom_sf"/>
</dbReference>
<comment type="caution">
    <text evidence="2">The sequence shown here is derived from an EMBL/GenBank/DDBJ whole genome shotgun (WGS) entry which is preliminary data.</text>
</comment>
<accession>A0ABX0H4H3</accession>
<dbReference type="Pfam" id="PF00581">
    <property type="entry name" value="Rhodanese"/>
    <property type="match status" value="1"/>
</dbReference>
<dbReference type="SUPFAM" id="SSF52821">
    <property type="entry name" value="Rhodanese/Cell cycle control phosphatase"/>
    <property type="match status" value="1"/>
</dbReference>
<dbReference type="Gene3D" id="3.40.250.10">
    <property type="entry name" value="Rhodanese-like domain"/>
    <property type="match status" value="1"/>
</dbReference>
<dbReference type="PANTHER" id="PTHR43031:SF1">
    <property type="entry name" value="PYRIDINE NUCLEOTIDE-DISULPHIDE OXIDOREDUCTASE"/>
    <property type="match status" value="1"/>
</dbReference>
<evidence type="ECO:0000313" key="2">
    <source>
        <dbReference type="EMBL" id="NHC16308.1"/>
    </source>
</evidence>
<evidence type="ECO:0000313" key="3">
    <source>
        <dbReference type="Proteomes" id="UP000800981"/>
    </source>
</evidence>
<proteinExistence type="predicted"/>
<dbReference type="CDD" id="cd00158">
    <property type="entry name" value="RHOD"/>
    <property type="match status" value="1"/>
</dbReference>
<organism evidence="2 3">
    <name type="scientific">Motilibacter deserti</name>
    <dbReference type="NCBI Taxonomy" id="2714956"/>
    <lineage>
        <taxon>Bacteria</taxon>
        <taxon>Bacillati</taxon>
        <taxon>Actinomycetota</taxon>
        <taxon>Actinomycetes</taxon>
        <taxon>Motilibacterales</taxon>
        <taxon>Motilibacteraceae</taxon>
        <taxon>Motilibacter</taxon>
    </lineage>
</organism>
<keyword evidence="3" id="KW-1185">Reference proteome</keyword>
<dbReference type="SMART" id="SM00450">
    <property type="entry name" value="RHOD"/>
    <property type="match status" value="1"/>
</dbReference>
<gene>
    <name evidence="2" type="ORF">G9H71_21210</name>
</gene>
<protein>
    <submittedName>
        <fullName evidence="2">Rhodanese-like domain-containing protein</fullName>
    </submittedName>
</protein>
<dbReference type="Proteomes" id="UP000800981">
    <property type="component" value="Unassembled WGS sequence"/>
</dbReference>
<name>A0ABX0H4H3_9ACTN</name>
<feature type="domain" description="Rhodanese" evidence="1">
    <location>
        <begin position="10"/>
        <end position="98"/>
    </location>
</feature>
<dbReference type="RefSeq" id="WP_166284760.1">
    <property type="nucleotide sequence ID" value="NZ_JAANNP010000129.1"/>
</dbReference>